<evidence type="ECO:0000313" key="1">
    <source>
        <dbReference type="EMBL" id="MCI4681853.1"/>
    </source>
</evidence>
<accession>A0ABS9Z2J1</accession>
<name>A0ABS9Z2J1_9HYPH</name>
<evidence type="ECO:0000313" key="2">
    <source>
        <dbReference type="Proteomes" id="UP001139104"/>
    </source>
</evidence>
<gene>
    <name evidence="1" type="ORF">K2U94_03590</name>
</gene>
<protein>
    <submittedName>
        <fullName evidence="1">Uncharacterized protein</fullName>
    </submittedName>
</protein>
<proteinExistence type="predicted"/>
<organism evidence="1 2">
    <name type="scientific">Candidatus Rhodoblastus alkanivorans</name>
    <dbReference type="NCBI Taxonomy" id="2954117"/>
    <lineage>
        <taxon>Bacteria</taxon>
        <taxon>Pseudomonadati</taxon>
        <taxon>Pseudomonadota</taxon>
        <taxon>Alphaproteobacteria</taxon>
        <taxon>Hyphomicrobiales</taxon>
        <taxon>Rhodoblastaceae</taxon>
        <taxon>Rhodoblastus</taxon>
    </lineage>
</organism>
<dbReference type="EMBL" id="JAIVFP010000001">
    <property type="protein sequence ID" value="MCI4681853.1"/>
    <property type="molecule type" value="Genomic_DNA"/>
</dbReference>
<reference evidence="1" key="1">
    <citation type="journal article" date="2022" name="ISME J.">
        <title>Identification of active gaseous-alkane degraders at natural gas seeps.</title>
        <authorList>
            <person name="Farhan Ul Haque M."/>
            <person name="Hernandez M."/>
            <person name="Crombie A.T."/>
            <person name="Murrell J.C."/>
        </authorList>
    </citation>
    <scope>NUCLEOTIDE SEQUENCE</scope>
    <source>
        <strain evidence="1">PC2</strain>
    </source>
</reference>
<dbReference type="Proteomes" id="UP001139104">
    <property type="component" value="Unassembled WGS sequence"/>
</dbReference>
<dbReference type="RefSeq" id="WP_243065895.1">
    <property type="nucleotide sequence ID" value="NZ_JAIVFK010000003.1"/>
</dbReference>
<comment type="caution">
    <text evidence="1">The sequence shown here is derived from an EMBL/GenBank/DDBJ whole genome shotgun (WGS) entry which is preliminary data.</text>
</comment>
<keyword evidence="2" id="KW-1185">Reference proteome</keyword>
<sequence length="49" mass="5339">MRPKDEEASAMLIERGIPGAKVERRFESAGRACVISAPLTARRVVEGRA</sequence>